<evidence type="ECO:0000259" key="11">
    <source>
        <dbReference type="PROSITE" id="PS50110"/>
    </source>
</evidence>
<evidence type="ECO:0000256" key="5">
    <source>
        <dbReference type="ARBA" id="ARBA00022679"/>
    </source>
</evidence>
<dbReference type="SMART" id="SM00448">
    <property type="entry name" value="REC"/>
    <property type="match status" value="1"/>
</dbReference>
<dbReference type="PROSITE" id="PS50110">
    <property type="entry name" value="RESPONSE_REGULATORY"/>
    <property type="match status" value="1"/>
</dbReference>
<keyword evidence="5" id="KW-0808">Transferase</keyword>
<dbReference type="InterPro" id="IPR004358">
    <property type="entry name" value="Sig_transdc_His_kin-like_C"/>
</dbReference>
<proteinExistence type="predicted"/>
<reference evidence="12 13" key="1">
    <citation type="submission" date="2020-05" db="EMBL/GenBank/DDBJ databases">
        <title>Genome sequence of Isoptericola sp. JC619 isolated from Chilika lagoon, India.</title>
        <authorList>
            <person name="Kumar D."/>
            <person name="Appam K."/>
            <person name="Gandham S."/>
            <person name="Uppada J."/>
            <person name="Sasikala C."/>
            <person name="Venkata Ramana C."/>
        </authorList>
    </citation>
    <scope>NUCLEOTIDE SEQUENCE [LARGE SCALE GENOMIC DNA]</scope>
    <source>
        <strain evidence="12 13">JC619</strain>
    </source>
</reference>
<dbReference type="Gene3D" id="3.40.50.2300">
    <property type="match status" value="1"/>
</dbReference>
<evidence type="ECO:0000256" key="9">
    <source>
        <dbReference type="SAM" id="Coils"/>
    </source>
</evidence>
<dbReference type="InterPro" id="IPR036890">
    <property type="entry name" value="HATPase_C_sf"/>
</dbReference>
<gene>
    <name evidence="12" type="ORF">HLI28_15060</name>
</gene>
<dbReference type="CDD" id="cd00082">
    <property type="entry name" value="HisKA"/>
    <property type="match status" value="1"/>
</dbReference>
<name>A0A849JZZ1_9MICO</name>
<dbReference type="InterPro" id="IPR050736">
    <property type="entry name" value="Sensor_HK_Regulatory"/>
</dbReference>
<evidence type="ECO:0000256" key="2">
    <source>
        <dbReference type="ARBA" id="ARBA00004236"/>
    </source>
</evidence>
<dbReference type="RefSeq" id="WP_171248395.1">
    <property type="nucleotide sequence ID" value="NZ_JABFAJ010000027.1"/>
</dbReference>
<feature type="domain" description="Response regulatory" evidence="11">
    <location>
        <begin position="296"/>
        <end position="411"/>
    </location>
</feature>
<keyword evidence="7" id="KW-0902">Two-component regulatory system</keyword>
<dbReference type="GO" id="GO:0005886">
    <property type="term" value="C:plasma membrane"/>
    <property type="evidence" value="ECO:0007669"/>
    <property type="project" value="UniProtKB-SubCell"/>
</dbReference>
<organism evidence="12 13">
    <name type="scientific">Isoptericola sediminis</name>
    <dbReference type="NCBI Taxonomy" id="2733572"/>
    <lineage>
        <taxon>Bacteria</taxon>
        <taxon>Bacillati</taxon>
        <taxon>Actinomycetota</taxon>
        <taxon>Actinomycetes</taxon>
        <taxon>Micrococcales</taxon>
        <taxon>Promicromonosporaceae</taxon>
        <taxon>Isoptericola</taxon>
    </lineage>
</organism>
<evidence type="ECO:0000313" key="12">
    <source>
        <dbReference type="EMBL" id="NNU28852.1"/>
    </source>
</evidence>
<dbReference type="InterPro" id="IPR005467">
    <property type="entry name" value="His_kinase_dom"/>
</dbReference>
<dbReference type="SUPFAM" id="SSF52172">
    <property type="entry name" value="CheY-like"/>
    <property type="match status" value="1"/>
</dbReference>
<dbReference type="Pfam" id="PF00072">
    <property type="entry name" value="Response_reg"/>
    <property type="match status" value="1"/>
</dbReference>
<feature type="domain" description="Histidine kinase" evidence="10">
    <location>
        <begin position="65"/>
        <end position="278"/>
    </location>
</feature>
<evidence type="ECO:0000256" key="3">
    <source>
        <dbReference type="ARBA" id="ARBA00012438"/>
    </source>
</evidence>
<dbReference type="Pfam" id="PF00512">
    <property type="entry name" value="HisKA"/>
    <property type="match status" value="1"/>
</dbReference>
<comment type="caution">
    <text evidence="12">The sequence shown here is derived from an EMBL/GenBank/DDBJ whole genome shotgun (WGS) entry which is preliminary data.</text>
</comment>
<comment type="catalytic activity">
    <reaction evidence="1">
        <text>ATP + protein L-histidine = ADP + protein N-phospho-L-histidine.</text>
        <dbReference type="EC" id="2.7.13.3"/>
    </reaction>
</comment>
<accession>A0A849JZZ1</accession>
<keyword evidence="6" id="KW-0418">Kinase</keyword>
<dbReference type="SUPFAM" id="SSF47384">
    <property type="entry name" value="Homodimeric domain of signal transducing histidine kinase"/>
    <property type="match status" value="1"/>
</dbReference>
<dbReference type="PROSITE" id="PS50109">
    <property type="entry name" value="HIS_KIN"/>
    <property type="match status" value="1"/>
</dbReference>
<dbReference type="AlphaFoldDB" id="A0A849JZZ1"/>
<evidence type="ECO:0000256" key="6">
    <source>
        <dbReference type="ARBA" id="ARBA00022777"/>
    </source>
</evidence>
<evidence type="ECO:0000256" key="7">
    <source>
        <dbReference type="ARBA" id="ARBA00023012"/>
    </source>
</evidence>
<evidence type="ECO:0000313" key="13">
    <source>
        <dbReference type="Proteomes" id="UP000557204"/>
    </source>
</evidence>
<keyword evidence="9" id="KW-0175">Coiled coil</keyword>
<dbReference type="GO" id="GO:0000155">
    <property type="term" value="F:phosphorelay sensor kinase activity"/>
    <property type="evidence" value="ECO:0007669"/>
    <property type="project" value="InterPro"/>
</dbReference>
<dbReference type="Proteomes" id="UP000557204">
    <property type="component" value="Unassembled WGS sequence"/>
</dbReference>
<evidence type="ECO:0000256" key="1">
    <source>
        <dbReference type="ARBA" id="ARBA00000085"/>
    </source>
</evidence>
<protein>
    <recommendedName>
        <fullName evidence="3">histidine kinase</fullName>
        <ecNumber evidence="3">2.7.13.3</ecNumber>
    </recommendedName>
</protein>
<evidence type="ECO:0000256" key="4">
    <source>
        <dbReference type="ARBA" id="ARBA00022553"/>
    </source>
</evidence>
<evidence type="ECO:0000256" key="8">
    <source>
        <dbReference type="PROSITE-ProRule" id="PRU00169"/>
    </source>
</evidence>
<dbReference type="PRINTS" id="PR00344">
    <property type="entry name" value="BCTRLSENSOR"/>
</dbReference>
<dbReference type="SMART" id="SM00388">
    <property type="entry name" value="HisKA"/>
    <property type="match status" value="1"/>
</dbReference>
<dbReference type="Gene3D" id="3.30.565.10">
    <property type="entry name" value="Histidine kinase-like ATPase, C-terminal domain"/>
    <property type="match status" value="1"/>
</dbReference>
<dbReference type="PANTHER" id="PTHR43711:SF31">
    <property type="entry name" value="HISTIDINE KINASE"/>
    <property type="match status" value="1"/>
</dbReference>
<feature type="coiled-coil region" evidence="9">
    <location>
        <begin position="3"/>
        <end position="37"/>
    </location>
</feature>
<dbReference type="SUPFAM" id="SSF55874">
    <property type="entry name" value="ATPase domain of HSP90 chaperone/DNA topoisomerase II/histidine kinase"/>
    <property type="match status" value="1"/>
</dbReference>
<dbReference type="Pfam" id="PF02518">
    <property type="entry name" value="HATPase_c"/>
    <property type="match status" value="1"/>
</dbReference>
<dbReference type="InterPro" id="IPR003661">
    <property type="entry name" value="HisK_dim/P_dom"/>
</dbReference>
<dbReference type="SMART" id="SM00387">
    <property type="entry name" value="HATPase_c"/>
    <property type="match status" value="1"/>
</dbReference>
<dbReference type="InterPro" id="IPR011006">
    <property type="entry name" value="CheY-like_superfamily"/>
</dbReference>
<evidence type="ECO:0000259" key="10">
    <source>
        <dbReference type="PROSITE" id="PS50109"/>
    </source>
</evidence>
<keyword evidence="13" id="KW-1185">Reference proteome</keyword>
<keyword evidence="4 8" id="KW-0597">Phosphoprotein</keyword>
<dbReference type="InterPro" id="IPR001789">
    <property type="entry name" value="Sig_transdc_resp-reg_receiver"/>
</dbReference>
<feature type="modified residue" description="4-aspartylphosphate" evidence="8">
    <location>
        <position position="344"/>
    </location>
</feature>
<dbReference type="InterPro" id="IPR036097">
    <property type="entry name" value="HisK_dim/P_sf"/>
</dbReference>
<dbReference type="PANTHER" id="PTHR43711">
    <property type="entry name" value="TWO-COMPONENT HISTIDINE KINASE"/>
    <property type="match status" value="1"/>
</dbReference>
<dbReference type="InterPro" id="IPR003594">
    <property type="entry name" value="HATPase_dom"/>
</dbReference>
<dbReference type="EMBL" id="JABFAJ010000027">
    <property type="protein sequence ID" value="NNU28852.1"/>
    <property type="molecule type" value="Genomic_DNA"/>
</dbReference>
<dbReference type="EC" id="2.7.13.3" evidence="3"/>
<dbReference type="Gene3D" id="1.10.287.130">
    <property type="match status" value="1"/>
</dbReference>
<comment type="subcellular location">
    <subcellularLocation>
        <location evidence="2">Cell membrane</location>
    </subcellularLocation>
</comment>
<sequence length="411" mass="43557">MEAAALQRRLARLEQAHEALTAQYEQLSAELEETNSGVVALYAELDERGRQLAAANEAKSRFLRNVSHELRSPVNSIIGLAGLLAESPLDDDQAQQVRFVRDSADTLLTLVDELLELARAEAGHQDVHPAPFDMAELLAELEGTTRPLVRDGVELVVDPPGVPVLCSDRRLVARMLRNLLTNAVKFTERGSVHLVVTPTADGARCEVRDTGLGVPADQLDAIFEEFVQVPHHLQPGARGTGLGLPYARRTAEALGGSLTATSTLGEGSVFTLTLPSLEDAAGTNASAGARSGRVGHVLVVDDDHAFGSSVAGLLRDEATRVSVAHDAGTALAMLQDDVDAVVLDVRMPDTTGTALLARMLDERPGLAAVLMSSGPSPAPGPWTRTARFLPKDRIDRAALVAALGTEGTARP</sequence>